<reference evidence="1 2" key="1">
    <citation type="submission" date="2019-09" db="EMBL/GenBank/DDBJ databases">
        <title>NBRP : Genome information of microbial organism related human and environment.</title>
        <authorList>
            <person name="Hattori M."/>
            <person name="Oshima K."/>
            <person name="Inaba H."/>
            <person name="Suda W."/>
            <person name="Sakamoto M."/>
            <person name="Iino T."/>
            <person name="Kitahara M."/>
            <person name="Oshida Y."/>
            <person name="Iida T."/>
            <person name="Kudo T."/>
            <person name="Itoh T."/>
            <person name="Ohkuma M."/>
        </authorList>
    </citation>
    <scope>NUCLEOTIDE SEQUENCE [LARGE SCALE GENOMIC DNA]</scope>
    <source>
        <strain evidence="1 2">Q-1</strain>
    </source>
</reference>
<sequence>MDITEIKGSGKPFVTAYGPGSFSFGDRVLSGPVMVTPDTIRGFDQPDLNRLKPENLARLLPFLQTMDIVLVGTGGAASTLPDDVRAWAKDQGLSLDIMDSGAAARTFNVLLAEERRVGAVLFPL</sequence>
<comment type="caution">
    <text evidence="1">The sequence shown here is derived from an EMBL/GenBank/DDBJ whole genome shotgun (WGS) entry which is preliminary data.</text>
</comment>
<dbReference type="CDD" id="cd00248">
    <property type="entry name" value="Mth938-like"/>
    <property type="match status" value="1"/>
</dbReference>
<dbReference type="PANTHER" id="PTHR21192">
    <property type="entry name" value="NUCLEAR PROTEIN E3-3"/>
    <property type="match status" value="1"/>
</dbReference>
<dbReference type="AlphaFoldDB" id="A0A5A7N3E7"/>
<gene>
    <name evidence="1" type="ORF">JCM17846_04840</name>
</gene>
<keyword evidence="2" id="KW-1185">Reference proteome</keyword>
<dbReference type="Pfam" id="PF04430">
    <property type="entry name" value="DUF498"/>
    <property type="match status" value="1"/>
</dbReference>
<dbReference type="SUPFAM" id="SSF64076">
    <property type="entry name" value="MTH938-like"/>
    <property type="match status" value="1"/>
</dbReference>
<protein>
    <submittedName>
        <fullName evidence="1">Membrane protein</fullName>
    </submittedName>
</protein>
<evidence type="ECO:0000313" key="2">
    <source>
        <dbReference type="Proteomes" id="UP000324996"/>
    </source>
</evidence>
<dbReference type="InterPro" id="IPR007523">
    <property type="entry name" value="NDUFAF3/AAMDC"/>
</dbReference>
<dbReference type="Proteomes" id="UP000324996">
    <property type="component" value="Unassembled WGS sequence"/>
</dbReference>
<proteinExistence type="predicted"/>
<accession>A0A5A7N3E7</accession>
<name>A0A5A7N3E7_9PROT</name>
<dbReference type="RefSeq" id="WP_042087660.1">
    <property type="nucleotide sequence ID" value="NZ_BKCN01000002.1"/>
</dbReference>
<dbReference type="EMBL" id="BKCN01000002">
    <property type="protein sequence ID" value="GER02802.1"/>
    <property type="molecule type" value="Genomic_DNA"/>
</dbReference>
<dbReference type="InterPro" id="IPR036748">
    <property type="entry name" value="MTH938-like_sf"/>
</dbReference>
<evidence type="ECO:0000313" key="1">
    <source>
        <dbReference type="EMBL" id="GER02802.1"/>
    </source>
</evidence>
<organism evidence="1 2">
    <name type="scientific">Iodidimonas nitroreducens</name>
    <dbReference type="NCBI Taxonomy" id="1236968"/>
    <lineage>
        <taxon>Bacteria</taxon>
        <taxon>Pseudomonadati</taxon>
        <taxon>Pseudomonadota</taxon>
        <taxon>Alphaproteobacteria</taxon>
        <taxon>Iodidimonadales</taxon>
        <taxon>Iodidimonadaceae</taxon>
        <taxon>Iodidimonas</taxon>
    </lineage>
</organism>
<dbReference type="Gene3D" id="3.40.1230.10">
    <property type="entry name" value="MTH938-like"/>
    <property type="match status" value="1"/>
</dbReference>
<dbReference type="PANTHER" id="PTHR21192:SF2">
    <property type="entry name" value="NADH DEHYDROGENASE [UBIQUINONE] 1 ALPHA SUBCOMPLEX ASSEMBLY FACTOR 3"/>
    <property type="match status" value="1"/>
</dbReference>